<dbReference type="PANTHER" id="PTHR47506:SF1">
    <property type="entry name" value="HTH-TYPE TRANSCRIPTIONAL REGULATOR YJDC"/>
    <property type="match status" value="1"/>
</dbReference>
<dbReference type="InterPro" id="IPR001647">
    <property type="entry name" value="HTH_TetR"/>
</dbReference>
<evidence type="ECO:0000256" key="1">
    <source>
        <dbReference type="ARBA" id="ARBA00023015"/>
    </source>
</evidence>
<proteinExistence type="predicted"/>
<dbReference type="STRING" id="1419482.SAMN05444266_104304"/>
<dbReference type="GO" id="GO:0003677">
    <property type="term" value="F:DNA binding"/>
    <property type="evidence" value="ECO:0007669"/>
    <property type="project" value="UniProtKB-UniRule"/>
</dbReference>
<dbReference type="RefSeq" id="WP_073080978.1">
    <property type="nucleotide sequence ID" value="NZ_FRBL01000004.1"/>
</dbReference>
<dbReference type="Proteomes" id="UP000184420">
    <property type="component" value="Unassembled WGS sequence"/>
</dbReference>
<gene>
    <name evidence="6" type="ORF">SAMN05444266_104304</name>
</gene>
<dbReference type="SUPFAM" id="SSF48498">
    <property type="entry name" value="Tetracyclin repressor-like, C-terminal domain"/>
    <property type="match status" value="1"/>
</dbReference>
<evidence type="ECO:0000256" key="4">
    <source>
        <dbReference type="PROSITE-ProRule" id="PRU00335"/>
    </source>
</evidence>
<evidence type="ECO:0000313" key="7">
    <source>
        <dbReference type="Proteomes" id="UP000184420"/>
    </source>
</evidence>
<dbReference type="PANTHER" id="PTHR47506">
    <property type="entry name" value="TRANSCRIPTIONAL REGULATORY PROTEIN"/>
    <property type="match status" value="1"/>
</dbReference>
<accession>A0A1M7CF62</accession>
<dbReference type="Gene3D" id="1.10.357.10">
    <property type="entry name" value="Tetracycline Repressor, domain 2"/>
    <property type="match status" value="1"/>
</dbReference>
<keyword evidence="7" id="KW-1185">Reference proteome</keyword>
<keyword evidence="3" id="KW-0804">Transcription</keyword>
<feature type="DNA-binding region" description="H-T-H motif" evidence="4">
    <location>
        <begin position="25"/>
        <end position="44"/>
    </location>
</feature>
<name>A0A1M7CF62_9BACT</name>
<dbReference type="InterPro" id="IPR009057">
    <property type="entry name" value="Homeodomain-like_sf"/>
</dbReference>
<feature type="domain" description="HTH tetR-type" evidence="5">
    <location>
        <begin position="2"/>
        <end position="62"/>
    </location>
</feature>
<dbReference type="SUPFAM" id="SSF46689">
    <property type="entry name" value="Homeodomain-like"/>
    <property type="match status" value="1"/>
</dbReference>
<sequence length="184" mass="21118">MSETREKIISLADKLIRVNGFNAFSYKDIAQPLEMKNAAVHYHFPGKTDLGIGVINEELYRFTQQTHKWQKLPEDEQLKHFIDVFRKHCHHGNICLMGSLSPDYNTLAPDMQLKVQEMANAILQWLSACLDAGRKHKRFKFKGSAEDRALLIITNLQASLLMSRVLGNTIFSRISHQLLDDILI</sequence>
<reference evidence="6 7" key="1">
    <citation type="submission" date="2016-11" db="EMBL/GenBank/DDBJ databases">
        <authorList>
            <person name="Jaros S."/>
            <person name="Januszkiewicz K."/>
            <person name="Wedrychowicz H."/>
        </authorList>
    </citation>
    <scope>NUCLEOTIDE SEQUENCE [LARGE SCALE GENOMIC DNA]</scope>
    <source>
        <strain evidence="6 7">DSM 27406</strain>
    </source>
</reference>
<evidence type="ECO:0000259" key="5">
    <source>
        <dbReference type="PROSITE" id="PS50977"/>
    </source>
</evidence>
<dbReference type="PROSITE" id="PS50977">
    <property type="entry name" value="HTH_TETR_2"/>
    <property type="match status" value="1"/>
</dbReference>
<dbReference type="OrthoDB" id="9809772at2"/>
<dbReference type="Pfam" id="PF00440">
    <property type="entry name" value="TetR_N"/>
    <property type="match status" value="1"/>
</dbReference>
<evidence type="ECO:0000256" key="3">
    <source>
        <dbReference type="ARBA" id="ARBA00023163"/>
    </source>
</evidence>
<evidence type="ECO:0000313" key="6">
    <source>
        <dbReference type="EMBL" id="SHL65895.1"/>
    </source>
</evidence>
<keyword evidence="2 4" id="KW-0238">DNA-binding</keyword>
<dbReference type="EMBL" id="FRBL01000004">
    <property type="protein sequence ID" value="SHL65895.1"/>
    <property type="molecule type" value="Genomic_DNA"/>
</dbReference>
<dbReference type="AlphaFoldDB" id="A0A1M7CF62"/>
<protein>
    <submittedName>
        <fullName evidence="6">Transcriptional regulator, TetR family</fullName>
    </submittedName>
</protein>
<keyword evidence="1" id="KW-0805">Transcription regulation</keyword>
<organism evidence="6 7">
    <name type="scientific">Chitinophaga jiangningensis</name>
    <dbReference type="NCBI Taxonomy" id="1419482"/>
    <lineage>
        <taxon>Bacteria</taxon>
        <taxon>Pseudomonadati</taxon>
        <taxon>Bacteroidota</taxon>
        <taxon>Chitinophagia</taxon>
        <taxon>Chitinophagales</taxon>
        <taxon>Chitinophagaceae</taxon>
        <taxon>Chitinophaga</taxon>
    </lineage>
</organism>
<dbReference type="InterPro" id="IPR036271">
    <property type="entry name" value="Tet_transcr_reg_TetR-rel_C_sf"/>
</dbReference>
<evidence type="ECO:0000256" key="2">
    <source>
        <dbReference type="ARBA" id="ARBA00023125"/>
    </source>
</evidence>